<dbReference type="SUPFAM" id="SSF51735">
    <property type="entry name" value="NAD(P)-binding Rossmann-fold domains"/>
    <property type="match status" value="1"/>
</dbReference>
<dbReference type="NCBIfam" id="NF011456">
    <property type="entry name" value="PRK14874.1"/>
    <property type="match status" value="1"/>
</dbReference>
<feature type="active site" description="Acyl-thioester intermediate" evidence="15 16">
    <location>
        <position position="130"/>
    </location>
</feature>
<comment type="similarity">
    <text evidence="4 15">Belongs to the aspartate-semialdehyde dehydrogenase family.</text>
</comment>
<evidence type="ECO:0000256" key="5">
    <source>
        <dbReference type="ARBA" id="ARBA00011738"/>
    </source>
</evidence>
<evidence type="ECO:0000256" key="3">
    <source>
        <dbReference type="ARBA" id="ARBA00005097"/>
    </source>
</evidence>
<evidence type="ECO:0000313" key="19">
    <source>
        <dbReference type="Proteomes" id="UP000481033"/>
    </source>
</evidence>
<dbReference type="PANTHER" id="PTHR46278">
    <property type="entry name" value="DEHYDROGENASE, PUTATIVE-RELATED"/>
    <property type="match status" value="1"/>
</dbReference>
<feature type="binding site" evidence="15">
    <location>
        <begin position="160"/>
        <end position="161"/>
    </location>
    <ligand>
        <name>NADP(+)</name>
        <dbReference type="ChEBI" id="CHEBI:58349"/>
    </ligand>
</feature>
<comment type="function">
    <text evidence="15">Catalyzes the NADPH-dependent formation of L-aspartate-semialdehyde (L-ASA) by the reductive dephosphorylation of L-aspartyl-4-phosphate.</text>
</comment>
<evidence type="ECO:0000256" key="4">
    <source>
        <dbReference type="ARBA" id="ARBA00010584"/>
    </source>
</evidence>
<dbReference type="GO" id="GO:0009088">
    <property type="term" value="P:threonine biosynthetic process"/>
    <property type="evidence" value="ECO:0007669"/>
    <property type="project" value="UniProtKB-UniRule"/>
</dbReference>
<dbReference type="CDD" id="cd18131">
    <property type="entry name" value="ASADH_C_bac_euk_like"/>
    <property type="match status" value="1"/>
</dbReference>
<evidence type="ECO:0000256" key="9">
    <source>
        <dbReference type="ARBA" id="ARBA00022857"/>
    </source>
</evidence>
<dbReference type="HAMAP" id="MF_02121">
    <property type="entry name" value="ASADH"/>
    <property type="match status" value="1"/>
</dbReference>
<evidence type="ECO:0000256" key="12">
    <source>
        <dbReference type="ARBA" id="ARBA00023154"/>
    </source>
</evidence>
<dbReference type="EMBL" id="QXHD01000003">
    <property type="protein sequence ID" value="NEZ54892.1"/>
    <property type="molecule type" value="Genomic_DNA"/>
</dbReference>
<dbReference type="PANTHER" id="PTHR46278:SF2">
    <property type="entry name" value="ASPARTATE-SEMIALDEHYDE DEHYDROGENASE"/>
    <property type="match status" value="1"/>
</dbReference>
<evidence type="ECO:0000256" key="15">
    <source>
        <dbReference type="HAMAP-Rule" id="MF_02121"/>
    </source>
</evidence>
<evidence type="ECO:0000256" key="14">
    <source>
        <dbReference type="ARBA" id="ARBA00047891"/>
    </source>
</evidence>
<name>A0A6M0RGN1_9CYAN</name>
<dbReference type="UniPathway" id="UPA00050">
    <property type="reaction ID" value="UER00463"/>
</dbReference>
<dbReference type="GO" id="GO:0009097">
    <property type="term" value="P:isoleucine biosynthetic process"/>
    <property type="evidence" value="ECO:0007669"/>
    <property type="project" value="UniProtKB-UniRule"/>
</dbReference>
<dbReference type="InterPro" id="IPR000534">
    <property type="entry name" value="Semialdehyde_DH_NAD-bd"/>
</dbReference>
<comment type="pathway">
    <text evidence="1 15">Amino-acid biosynthesis; L-methionine biosynthesis via de novo pathway; L-homoserine from L-aspartate: step 2/3.</text>
</comment>
<keyword evidence="11 15" id="KW-0560">Oxidoreductase</keyword>
<evidence type="ECO:0000256" key="7">
    <source>
        <dbReference type="ARBA" id="ARBA00022605"/>
    </source>
</evidence>
<keyword evidence="9 15" id="KW-0521">NADP</keyword>
<dbReference type="UniPathway" id="UPA00051">
    <property type="reaction ID" value="UER00464"/>
</dbReference>
<evidence type="ECO:0000256" key="2">
    <source>
        <dbReference type="ARBA" id="ARBA00005076"/>
    </source>
</evidence>
<evidence type="ECO:0000256" key="1">
    <source>
        <dbReference type="ARBA" id="ARBA00005021"/>
    </source>
</evidence>
<comment type="pathway">
    <text evidence="3 15">Amino-acid biosynthesis; L-threonine biosynthesis; L-threonine from L-aspartate: step 2/5.</text>
</comment>
<comment type="subunit">
    <text evidence="5 15">Homodimer.</text>
</comment>
<dbReference type="SUPFAM" id="SSF55347">
    <property type="entry name" value="Glyceraldehyde-3-phosphate dehydrogenase-like, C-terminal domain"/>
    <property type="match status" value="1"/>
</dbReference>
<dbReference type="GO" id="GO:0004073">
    <property type="term" value="F:aspartate-semialdehyde dehydrogenase activity"/>
    <property type="evidence" value="ECO:0007669"/>
    <property type="project" value="UniProtKB-UniRule"/>
</dbReference>
<feature type="binding site" evidence="15">
    <location>
        <position position="101"/>
    </location>
    <ligand>
        <name>phosphate</name>
        <dbReference type="ChEBI" id="CHEBI:43474"/>
    </ligand>
</feature>
<dbReference type="Gene3D" id="3.40.50.720">
    <property type="entry name" value="NAD(P)-binding Rossmann-like Domain"/>
    <property type="match status" value="1"/>
</dbReference>
<dbReference type="InterPro" id="IPR012080">
    <property type="entry name" value="Asp_semialdehyde_DH"/>
</dbReference>
<dbReference type="Pfam" id="PF02774">
    <property type="entry name" value="Semialdhyde_dhC"/>
    <property type="match status" value="1"/>
</dbReference>
<comment type="pathway">
    <text evidence="2 15">Amino-acid biosynthesis; L-lysine biosynthesis via DAP pathway; (S)-tetrahydrodipicolinate from L-aspartate: step 2/4.</text>
</comment>
<dbReference type="InterPro" id="IPR005986">
    <property type="entry name" value="Asp_semialdehyde_DH_beta"/>
</dbReference>
<feature type="active site" description="Proton acceptor" evidence="15 16">
    <location>
        <position position="243"/>
    </location>
</feature>
<evidence type="ECO:0000256" key="13">
    <source>
        <dbReference type="ARBA" id="ARBA00023167"/>
    </source>
</evidence>
<evidence type="ECO:0000256" key="16">
    <source>
        <dbReference type="PIRSR" id="PIRSR000148-1"/>
    </source>
</evidence>
<dbReference type="NCBIfam" id="TIGR01296">
    <property type="entry name" value="asd_B"/>
    <property type="match status" value="1"/>
</dbReference>
<evidence type="ECO:0000313" key="18">
    <source>
        <dbReference type="EMBL" id="NEZ54892.1"/>
    </source>
</evidence>
<dbReference type="AlphaFoldDB" id="A0A6M0RGN1"/>
<dbReference type="Pfam" id="PF01118">
    <property type="entry name" value="Semialdhyde_dh"/>
    <property type="match status" value="1"/>
</dbReference>
<feature type="binding site" evidence="15">
    <location>
        <begin position="41"/>
        <end position="42"/>
    </location>
    <ligand>
        <name>NADP(+)</name>
        <dbReference type="ChEBI" id="CHEBI:58349"/>
    </ligand>
</feature>
<proteinExistence type="inferred from homology"/>
<dbReference type="Gene3D" id="3.30.360.10">
    <property type="entry name" value="Dihydrodipicolinate Reductase, domain 2"/>
    <property type="match status" value="1"/>
</dbReference>
<evidence type="ECO:0000256" key="8">
    <source>
        <dbReference type="ARBA" id="ARBA00022697"/>
    </source>
</evidence>
<dbReference type="GO" id="GO:0051287">
    <property type="term" value="F:NAD binding"/>
    <property type="evidence" value="ECO:0007669"/>
    <property type="project" value="InterPro"/>
</dbReference>
<dbReference type="GO" id="GO:0019877">
    <property type="term" value="P:diaminopimelate biosynthetic process"/>
    <property type="evidence" value="ECO:0007669"/>
    <property type="project" value="UniProtKB-UniRule"/>
</dbReference>
<evidence type="ECO:0000256" key="6">
    <source>
        <dbReference type="ARBA" id="ARBA00013120"/>
    </source>
</evidence>
<dbReference type="InterPro" id="IPR012280">
    <property type="entry name" value="Semialdhyde_DH_dimer_dom"/>
</dbReference>
<dbReference type="GO" id="GO:0046983">
    <property type="term" value="F:protein dimerization activity"/>
    <property type="evidence" value="ECO:0007669"/>
    <property type="project" value="InterPro"/>
</dbReference>
<keyword evidence="19" id="KW-1185">Reference proteome</keyword>
<feature type="binding site" evidence="15">
    <location>
        <position position="157"/>
    </location>
    <ligand>
        <name>substrate</name>
    </ligand>
</feature>
<dbReference type="GO" id="GO:0009089">
    <property type="term" value="P:lysine biosynthetic process via diaminopimelate"/>
    <property type="evidence" value="ECO:0007669"/>
    <property type="project" value="UniProtKB-UniRule"/>
</dbReference>
<reference evidence="18 19" key="1">
    <citation type="journal article" date="2020" name="Microb. Ecol.">
        <title>Ecogenomics of the Marine Benthic Filamentous Cyanobacterium Adonisia.</title>
        <authorList>
            <person name="Walter J.M."/>
            <person name="Coutinho F.H."/>
            <person name="Leomil L."/>
            <person name="Hargreaves P.I."/>
            <person name="Campeao M.E."/>
            <person name="Vieira V.V."/>
            <person name="Silva B.S."/>
            <person name="Fistarol G.O."/>
            <person name="Salomon P.S."/>
            <person name="Sawabe T."/>
            <person name="Mino S."/>
            <person name="Hosokawa M."/>
            <person name="Miyashita H."/>
            <person name="Maruyama F."/>
            <person name="van Verk M.C."/>
            <person name="Dutilh B.E."/>
            <person name="Thompson C.C."/>
            <person name="Thompson F.L."/>
        </authorList>
    </citation>
    <scope>NUCLEOTIDE SEQUENCE [LARGE SCALE GENOMIC DNA]</scope>
    <source>
        <strain evidence="18 19">CCMR0081</strain>
    </source>
</reference>
<keyword evidence="13 15" id="KW-0486">Methionine biosynthesis</keyword>
<dbReference type="CDD" id="cd02316">
    <property type="entry name" value="VcASADH2_like_N"/>
    <property type="match status" value="1"/>
</dbReference>
<feature type="domain" description="Semialdehyde dehydrogenase NAD-binding" evidence="17">
    <location>
        <begin position="6"/>
        <end position="121"/>
    </location>
</feature>
<evidence type="ECO:0000256" key="11">
    <source>
        <dbReference type="ARBA" id="ARBA00023002"/>
    </source>
</evidence>
<keyword evidence="10 15" id="KW-0220">Diaminopimelate biosynthesis</keyword>
<keyword evidence="8 15" id="KW-0791">Threonine biosynthesis</keyword>
<evidence type="ECO:0000256" key="10">
    <source>
        <dbReference type="ARBA" id="ARBA00022915"/>
    </source>
</evidence>
<comment type="caution">
    <text evidence="15">Lacks conserved residue(s) required for the propagation of feature annotation.</text>
</comment>
<sequence length="344" mass="37358">MPEAYHVAIMGATGAVGTELLELLEERNFPVQELTLLASQRSAGKELFFKGKPIKVKAISDVDFADIDLVLASAGGSVSKEWAPKAATAGAVVIDNSSAFRMDPDVPLVVPEVNPESALNHKGIIANPNCTTILMSVALWPLHQHQPMERIVVATYQSASGAGARAMEEVKQQAQAILQGEEPPTESFPYPLAFNLFPHNSPLNDQGYCQEEMKMVNETRKIFGVPGLRVSATCIRVPVLRAHSEAINIEFTQPLTVSKALDLLQTAPGVKVVEDWQTNYFPMPMEASGQDDVLVGRVRRDLSHDHGLELWLSGDQIRKGAALNAVQIAELLVDKQALKPKALA</sequence>
<dbReference type="RefSeq" id="WP_163661559.1">
    <property type="nucleotide sequence ID" value="NZ_QXHD01000003.1"/>
</dbReference>
<accession>A0A6M0RGN1</accession>
<dbReference type="GO" id="GO:0050661">
    <property type="term" value="F:NADP binding"/>
    <property type="evidence" value="ECO:0007669"/>
    <property type="project" value="UniProtKB-UniRule"/>
</dbReference>
<comment type="caution">
    <text evidence="18">The sequence shown here is derived from an EMBL/GenBank/DDBJ whole genome shotgun (WGS) entry which is preliminary data.</text>
</comment>
<dbReference type="UniPathway" id="UPA00034">
    <property type="reaction ID" value="UER00016"/>
</dbReference>
<keyword evidence="12 15" id="KW-0457">Lysine biosynthesis</keyword>
<gene>
    <name evidence="15" type="primary">asd</name>
    <name evidence="18" type="ORF">DXZ20_04135</name>
</gene>
<feature type="binding site" evidence="15">
    <location>
        <begin position="13"/>
        <end position="16"/>
    </location>
    <ligand>
        <name>NADP(+)</name>
        <dbReference type="ChEBI" id="CHEBI:58349"/>
    </ligand>
</feature>
<comment type="catalytic activity">
    <reaction evidence="14 15">
        <text>L-aspartate 4-semialdehyde + phosphate + NADP(+) = 4-phospho-L-aspartate + NADPH + H(+)</text>
        <dbReference type="Rhea" id="RHEA:24284"/>
        <dbReference type="ChEBI" id="CHEBI:15378"/>
        <dbReference type="ChEBI" id="CHEBI:43474"/>
        <dbReference type="ChEBI" id="CHEBI:57535"/>
        <dbReference type="ChEBI" id="CHEBI:57783"/>
        <dbReference type="ChEBI" id="CHEBI:58349"/>
        <dbReference type="ChEBI" id="CHEBI:537519"/>
        <dbReference type="EC" id="1.2.1.11"/>
    </reaction>
</comment>
<protein>
    <recommendedName>
        <fullName evidence="6 15">Aspartate-semialdehyde dehydrogenase</fullName>
        <shortName evidence="15">ASA dehydrogenase</shortName>
        <shortName evidence="15">ASADH</shortName>
        <ecNumber evidence="6 15">1.2.1.11</ecNumber>
    </recommendedName>
    <alternativeName>
        <fullName evidence="15">Aspartate-beta-semialdehyde dehydrogenase</fullName>
    </alternativeName>
</protein>
<dbReference type="GO" id="GO:0071266">
    <property type="term" value="P:'de novo' L-methionine biosynthetic process"/>
    <property type="evidence" value="ECO:0007669"/>
    <property type="project" value="UniProtKB-UniRule"/>
</dbReference>
<dbReference type="EC" id="1.2.1.11" evidence="6 15"/>
<evidence type="ECO:0000259" key="17">
    <source>
        <dbReference type="SMART" id="SM00859"/>
    </source>
</evidence>
<keyword evidence="7 15" id="KW-0028">Amino-acid biosynthesis</keyword>
<dbReference type="PIRSF" id="PIRSF000148">
    <property type="entry name" value="ASA_dh"/>
    <property type="match status" value="1"/>
</dbReference>
<feature type="binding site" evidence="15">
    <location>
        <position position="316"/>
    </location>
    <ligand>
        <name>NADP(+)</name>
        <dbReference type="ChEBI" id="CHEBI:58349"/>
    </ligand>
</feature>
<organism evidence="18 19">
    <name type="scientific">Adonisia turfae CCMR0081</name>
    <dbReference type="NCBI Taxonomy" id="2292702"/>
    <lineage>
        <taxon>Bacteria</taxon>
        <taxon>Bacillati</taxon>
        <taxon>Cyanobacteriota</taxon>
        <taxon>Adonisia</taxon>
        <taxon>Adonisia turfae</taxon>
    </lineage>
</organism>
<dbReference type="Proteomes" id="UP000481033">
    <property type="component" value="Unassembled WGS sequence"/>
</dbReference>
<feature type="binding site" evidence="15">
    <location>
        <position position="236"/>
    </location>
    <ligand>
        <name>substrate</name>
    </ligand>
</feature>
<dbReference type="SMART" id="SM00859">
    <property type="entry name" value="Semialdhyde_dh"/>
    <property type="match status" value="1"/>
</dbReference>
<dbReference type="InterPro" id="IPR036291">
    <property type="entry name" value="NAD(P)-bd_dom_sf"/>
</dbReference>